<dbReference type="InterPro" id="IPR008969">
    <property type="entry name" value="CarboxyPept-like_regulatory"/>
</dbReference>
<keyword evidence="2" id="KW-0472">Membrane</keyword>
<sequence>MIRFGQIFVILVSMLISFEFYAQTTDIVGIILDIDTEEPLPGTRISIGGTGIEVLTDAQGKFSFVNQELPLGEQILGVQRNNYESKRYPVIIEQGQILNLGELFLEVDISEVNRQIGTISLSEDELDGEDASSFNISGLLAASQDTYLRAAAFDFSAAFFNPRGLDNASGKLLINGIEMNKQFTGRPNWANWGGLNDVQRNRVFSMSTSASDYTIGDVAGVSNIIMRASKMRKGGRVSYASSNRSYQGRVMASYNTGLMNGGWSYSLLLSRRFGEEGFREGTLYDANSIALSVEKRITDKHSLNFTGFYAPNRRGMGTPVTQEVVDLKGIEYNPNWGLLNGVQRNSRIRKTEEPVLMLNHYWDISDRLTLNTNIGYQFGFSSTTRIDNGGTRLFEDPATGEQVFLGGARNPSPIYYQNLPSYYLRNPNPSPFDYQSAYLAQREFQADGQFPWTELYFANYLNQSRGGNSTYALQSDRVEDKMFLANSILDYKVKDNITINTRLNYRSLESENFAQMEDLLGGERFLDVDFFAEETDLLSGLGSDLAQSNLRTPNRKVQVGDRYKYNYKIHAEVMDAFAQVQFQFRRLDVYTGLSFGKTSYQRTGLYENGFFPGDRSFGPGEKLDFTTYALKAGSTYRWSGRHIFTLNAAYFQNAPNLRNSYSNARQNGDTVDGISEVKIQSADLSYIYKSPVLSARLTGFYASFQDETSVGFYYTEELTGLPSANNQNNAFVQEVMTGMDRLHYGLEFGVEAQVLPTLKLKTAGSFGQYVYTSNPELYLTSQNFPDMQLRFGDGKTDMKGLRVPGGPERVFQVGFEYRDPSYWNLGVTLNHFSHAFISPGALLRSDNFALDTDGIIYNDYDEELAGEILKQERFEAYRLVNVIAGKSWRVDQYYIGFFGVINNILDQAYKTGGFEQSRTSNFRSRGEDLSRENGALFGNRYFFGFGTTYYLSAYIRF</sequence>
<dbReference type="EMBL" id="FNCW01000007">
    <property type="protein sequence ID" value="SDG79118.1"/>
    <property type="molecule type" value="Genomic_DNA"/>
</dbReference>
<dbReference type="SUPFAM" id="SSF56935">
    <property type="entry name" value="Porins"/>
    <property type="match status" value="1"/>
</dbReference>
<keyword evidence="3" id="KW-0998">Cell outer membrane</keyword>
<name>A0A1G7X4H1_9FLAO</name>
<dbReference type="Gene3D" id="2.60.40.1120">
    <property type="entry name" value="Carboxypeptidase-like, regulatory domain"/>
    <property type="match status" value="1"/>
</dbReference>
<keyword evidence="5" id="KW-1185">Reference proteome</keyword>
<accession>A0A1G7X4H1</accession>
<dbReference type="SUPFAM" id="SSF49464">
    <property type="entry name" value="Carboxypeptidase regulatory domain-like"/>
    <property type="match status" value="1"/>
</dbReference>
<evidence type="ECO:0000256" key="1">
    <source>
        <dbReference type="ARBA" id="ARBA00004442"/>
    </source>
</evidence>
<dbReference type="GO" id="GO:0009279">
    <property type="term" value="C:cell outer membrane"/>
    <property type="evidence" value="ECO:0007669"/>
    <property type="project" value="UniProtKB-SubCell"/>
</dbReference>
<dbReference type="STRING" id="470826.SAMN04488027_10786"/>
<comment type="subcellular location">
    <subcellularLocation>
        <location evidence="1">Cell outer membrane</location>
    </subcellularLocation>
</comment>
<keyword evidence="4" id="KW-0675">Receptor</keyword>
<evidence type="ECO:0000256" key="2">
    <source>
        <dbReference type="ARBA" id="ARBA00023136"/>
    </source>
</evidence>
<organism evidence="4 5">
    <name type="scientific">Psychroflexus sediminis</name>
    <dbReference type="NCBI Taxonomy" id="470826"/>
    <lineage>
        <taxon>Bacteria</taxon>
        <taxon>Pseudomonadati</taxon>
        <taxon>Bacteroidota</taxon>
        <taxon>Flavobacteriia</taxon>
        <taxon>Flavobacteriales</taxon>
        <taxon>Flavobacteriaceae</taxon>
        <taxon>Psychroflexus</taxon>
    </lineage>
</organism>
<evidence type="ECO:0000313" key="4">
    <source>
        <dbReference type="EMBL" id="SDG79118.1"/>
    </source>
</evidence>
<evidence type="ECO:0000256" key="3">
    <source>
        <dbReference type="ARBA" id="ARBA00023237"/>
    </source>
</evidence>
<reference evidence="4 5" key="1">
    <citation type="submission" date="2016-10" db="EMBL/GenBank/DDBJ databases">
        <authorList>
            <person name="de Groot N.N."/>
        </authorList>
    </citation>
    <scope>NUCLEOTIDE SEQUENCE [LARGE SCALE GENOMIC DNA]</scope>
    <source>
        <strain evidence="4 5">DSM 19803</strain>
    </source>
</reference>
<dbReference type="Proteomes" id="UP000199296">
    <property type="component" value="Unassembled WGS sequence"/>
</dbReference>
<proteinExistence type="predicted"/>
<dbReference type="Gene3D" id="2.40.170.20">
    <property type="entry name" value="TonB-dependent receptor, beta-barrel domain"/>
    <property type="match status" value="1"/>
</dbReference>
<protein>
    <submittedName>
        <fullName evidence="4">Outer membrane receptor proteins, mostly Fe transport</fullName>
    </submittedName>
</protein>
<evidence type="ECO:0000313" key="5">
    <source>
        <dbReference type="Proteomes" id="UP000199296"/>
    </source>
</evidence>
<dbReference type="InterPro" id="IPR036942">
    <property type="entry name" value="Beta-barrel_TonB_sf"/>
</dbReference>
<gene>
    <name evidence="4" type="ORF">SAMN04488027_10786</name>
</gene>
<dbReference type="AlphaFoldDB" id="A0A1G7X4H1"/>